<dbReference type="PANTHER" id="PTHR22754">
    <property type="entry name" value="DISCO-INTERACTING PROTEIN 2 DIP2 -RELATED"/>
    <property type="match status" value="1"/>
</dbReference>
<feature type="region of interest" description="Disordered" evidence="1">
    <location>
        <begin position="76"/>
        <end position="137"/>
    </location>
</feature>
<feature type="non-terminal residue" evidence="2">
    <location>
        <position position="519"/>
    </location>
</feature>
<accession>A0A9W8EAV1</accession>
<name>A0A9W8EAV1_9FUNG</name>
<dbReference type="EMBL" id="JANBQB010001529">
    <property type="protein sequence ID" value="KAJ1971041.1"/>
    <property type="molecule type" value="Genomic_DNA"/>
</dbReference>
<sequence>MCAVPLVATDSLAELIDILNVTQARLVLTTDLNIKALTRDLAQAGVPAPGQSTSAGGLPSGWPVDIEWVKTNDLGAASVNPSMQPDQLRPTSTSSGHLGAGAPSTASLMPYAGGSSYPSRTLGPSSTSTTALHNGADPSSQLAVGDLAYLEFSKSPNGELKGVQVTHGAIMQQCFALTLQLSQSTEDDMPSATTKPVSSSRNVANLGAPGSLGRATGRSFDVSNGDAASRARLASNPGSNGAYRHSLYAMGSATVSAGMVNRTSPSTKDRGFIGASSLRKTLGSRFVQRPPMPRLSDVSDAGVPGSPLPDVDDDEPSSPSGADAGRLGSGSAYQARSGSLIGLDHFTEPSDSSQVVLVSIDPRQHLGLISGALFGVFAGHPTLYMNSIVLEIPGAWVHMMSKYKVTIAVADYPSLGHVLSSAIDEPESIAQYNRKSSPNLYRLHQVLIDTLYIDPYFHSQFHRAVLHPFGCPYQAIQKSQRRPVITPVLTLPEHGSILLSMRNCFDDIEEAETESNHIS</sequence>
<protein>
    <submittedName>
        <fullName evidence="2">Uncharacterized protein</fullName>
    </submittedName>
</protein>
<proteinExistence type="predicted"/>
<dbReference type="OrthoDB" id="69964at2759"/>
<gene>
    <name evidence="2" type="ORF">H4R34_005868</name>
</gene>
<evidence type="ECO:0000313" key="3">
    <source>
        <dbReference type="Proteomes" id="UP001151582"/>
    </source>
</evidence>
<dbReference type="AlphaFoldDB" id="A0A9W8EAV1"/>
<organism evidence="2 3">
    <name type="scientific">Dimargaris verticillata</name>
    <dbReference type="NCBI Taxonomy" id="2761393"/>
    <lineage>
        <taxon>Eukaryota</taxon>
        <taxon>Fungi</taxon>
        <taxon>Fungi incertae sedis</taxon>
        <taxon>Zoopagomycota</taxon>
        <taxon>Kickxellomycotina</taxon>
        <taxon>Dimargaritomycetes</taxon>
        <taxon>Dimargaritales</taxon>
        <taxon>Dimargaritaceae</taxon>
        <taxon>Dimargaris</taxon>
    </lineage>
</organism>
<feature type="compositionally biased region" description="Polar residues" evidence="1">
    <location>
        <begin position="191"/>
        <end position="203"/>
    </location>
</feature>
<feature type="region of interest" description="Disordered" evidence="1">
    <location>
        <begin position="283"/>
        <end position="331"/>
    </location>
</feature>
<dbReference type="Proteomes" id="UP001151582">
    <property type="component" value="Unassembled WGS sequence"/>
</dbReference>
<evidence type="ECO:0000313" key="2">
    <source>
        <dbReference type="EMBL" id="KAJ1971041.1"/>
    </source>
</evidence>
<dbReference type="InterPro" id="IPR042099">
    <property type="entry name" value="ANL_N_sf"/>
</dbReference>
<evidence type="ECO:0000256" key="1">
    <source>
        <dbReference type="SAM" id="MobiDB-lite"/>
    </source>
</evidence>
<dbReference type="GO" id="GO:0005829">
    <property type="term" value="C:cytosol"/>
    <property type="evidence" value="ECO:0007669"/>
    <property type="project" value="TreeGrafter"/>
</dbReference>
<dbReference type="SUPFAM" id="SSF56801">
    <property type="entry name" value="Acetyl-CoA synthetase-like"/>
    <property type="match status" value="1"/>
</dbReference>
<feature type="compositionally biased region" description="Polar residues" evidence="1">
    <location>
        <begin position="116"/>
        <end position="137"/>
    </location>
</feature>
<dbReference type="Gene3D" id="3.40.50.12780">
    <property type="entry name" value="N-terminal domain of ligase-like"/>
    <property type="match status" value="1"/>
</dbReference>
<keyword evidence="3" id="KW-1185">Reference proteome</keyword>
<dbReference type="PANTHER" id="PTHR22754:SF32">
    <property type="entry name" value="DISCO-INTERACTING PROTEIN 2"/>
    <property type="match status" value="1"/>
</dbReference>
<feature type="region of interest" description="Disordered" evidence="1">
    <location>
        <begin position="186"/>
        <end position="219"/>
    </location>
</feature>
<feature type="compositionally biased region" description="Polar residues" evidence="1">
    <location>
        <begin position="79"/>
        <end position="96"/>
    </location>
</feature>
<reference evidence="2" key="1">
    <citation type="submission" date="2022-07" db="EMBL/GenBank/DDBJ databases">
        <title>Phylogenomic reconstructions and comparative analyses of Kickxellomycotina fungi.</title>
        <authorList>
            <person name="Reynolds N.K."/>
            <person name="Stajich J.E."/>
            <person name="Barry K."/>
            <person name="Grigoriev I.V."/>
            <person name="Crous P."/>
            <person name="Smith M.E."/>
        </authorList>
    </citation>
    <scope>NUCLEOTIDE SEQUENCE</scope>
    <source>
        <strain evidence="2">RSA 567</strain>
    </source>
</reference>
<comment type="caution">
    <text evidence="2">The sequence shown here is derived from an EMBL/GenBank/DDBJ whole genome shotgun (WGS) entry which is preliminary data.</text>
</comment>